<dbReference type="OrthoDB" id="5396252at2759"/>
<feature type="compositionally biased region" description="Basic residues" evidence="1">
    <location>
        <begin position="920"/>
        <end position="933"/>
    </location>
</feature>
<keyword evidence="3" id="KW-1185">Reference proteome</keyword>
<feature type="region of interest" description="Disordered" evidence="1">
    <location>
        <begin position="238"/>
        <end position="320"/>
    </location>
</feature>
<evidence type="ECO:0000313" key="3">
    <source>
        <dbReference type="Proteomes" id="UP000748025"/>
    </source>
</evidence>
<reference evidence="2" key="1">
    <citation type="journal article" date="2020" name="bioRxiv">
        <title>Whole genome comparisons of ergot fungi reveals the divergence and evolution of species within the genus Claviceps are the result of varying mechanisms driving genome evolution and host range expansion.</title>
        <authorList>
            <person name="Wyka S.A."/>
            <person name="Mondo S.J."/>
            <person name="Liu M."/>
            <person name="Dettman J."/>
            <person name="Nalam V."/>
            <person name="Broders K.D."/>
        </authorList>
    </citation>
    <scope>NUCLEOTIDE SEQUENCE</scope>
    <source>
        <strain evidence="2">CCC 602</strain>
    </source>
</reference>
<feature type="compositionally biased region" description="Pro residues" evidence="1">
    <location>
        <begin position="124"/>
        <end position="135"/>
    </location>
</feature>
<feature type="region of interest" description="Disordered" evidence="1">
    <location>
        <begin position="376"/>
        <end position="471"/>
    </location>
</feature>
<proteinExistence type="predicted"/>
<feature type="compositionally biased region" description="Basic and acidic residues" evidence="1">
    <location>
        <begin position="292"/>
        <end position="307"/>
    </location>
</feature>
<accession>A0A9P7NDU8</accession>
<feature type="compositionally biased region" description="Pro residues" evidence="1">
    <location>
        <begin position="164"/>
        <end position="177"/>
    </location>
</feature>
<feature type="region of interest" description="Disordered" evidence="1">
    <location>
        <begin position="483"/>
        <end position="574"/>
    </location>
</feature>
<dbReference type="AlphaFoldDB" id="A0A9P7NDU8"/>
<evidence type="ECO:0000313" key="2">
    <source>
        <dbReference type="EMBL" id="KAG6014588.1"/>
    </source>
</evidence>
<dbReference type="PANTHER" id="PTHR42068:SF1">
    <property type="entry name" value="YALI0B18964P"/>
    <property type="match status" value="1"/>
</dbReference>
<feature type="region of interest" description="Disordered" evidence="1">
    <location>
        <begin position="627"/>
        <end position="647"/>
    </location>
</feature>
<comment type="caution">
    <text evidence="2">The sequence shown here is derived from an EMBL/GenBank/DDBJ whole genome shotgun (WGS) entry which is preliminary data.</text>
</comment>
<sequence length="945" mass="101879">MPRFSVAFTKRKSASEGLDNVPLPSSDVPSFRVIDRAELANGRSFDGGARMQRASKSFPVKPNLLDLGAEENMFADLKVNRGSNISNTTKGTSTDNSSRHSNASTAPSSADMSVPNGHDDVRPPPKTTPQEPPPSQSNSKSIGSGFLDRASRTFSFGGAKKQSIPPPTAQDPIPDMPPVLSLGRETSGHAASRGMAASTASTATPTEDHDGSAIDLGGDFGSMFKSFDKRASTATLTLAGHDNAAPRSLTGNRHGTPGPTSPDGNTPAEPLLSRHHGPESGGDSLSSPVSPPRDDEPPPVPRHEHLHSFTYSSRQDDVVEDEDAKFLRESMSAMKFLSQPYEEPVHVSHIQNRHGQPAQTIASGFQNEDNMFEGSTSIMSRTRVSQRYAPRSSNPSGNKVMTPAQFEKYRQDKEISGPTVQETRTNANRLTAQSHHHDDDDDDDINYDDDEDEQEKSKQQTRQRRKQEAHMAVYRQQMMKVTGETSSALPVPTRQPPVRPTLPMSSTAPVLGHLKTPSPESAMANASSYEEEDEDVPLAILQAHGFPHKNRPPTHLSPSGSDPNLLASVSGLSSGRPVSVVGNEVAAANNPRRQSNLPAFARNLPQDPFVGASIARPAIRESLHFGDAKRQPSPQPTQTQAPLPPGGLVGVIASEERSRAMRRGSPSIDPNKLMSGGLAGQDPFAAPPAHMMYHGSGMTGMSGMPGLSAMPSMPSMQSMQSMQPPMLTPGDQAQIQMNQQMHQFMQMQMQFMQMMATNQNGAPTPQKAPVQVPYSAGMMGNPSMGDLNRRSMMDPMMEPPRQMDDVHNHGNHSRTMSMVQPSSTSFLAPLGQGIPHIRGPGGAYTPSIAPSERSNVGLPGRYRPVSQAGPPSGLGQHVRSNTISGDLSNWSDDKSKSTVKLLSHSGDGSDDDDEQGWKAMKARREKKRSLWRGKRSAADELNIAF</sequence>
<feature type="compositionally biased region" description="Polar residues" evidence="1">
    <location>
        <begin position="81"/>
        <end position="111"/>
    </location>
</feature>
<feature type="compositionally biased region" description="Polar residues" evidence="1">
    <location>
        <begin position="418"/>
        <end position="433"/>
    </location>
</feature>
<name>A0A9P7NDU8_9HYPO</name>
<feature type="region of interest" description="Disordered" evidence="1">
    <location>
        <begin position="78"/>
        <end position="224"/>
    </location>
</feature>
<dbReference type="Proteomes" id="UP000748025">
    <property type="component" value="Unassembled WGS sequence"/>
</dbReference>
<organism evidence="2 3">
    <name type="scientific">Claviceps pusilla</name>
    <dbReference type="NCBI Taxonomy" id="123648"/>
    <lineage>
        <taxon>Eukaryota</taxon>
        <taxon>Fungi</taxon>
        <taxon>Dikarya</taxon>
        <taxon>Ascomycota</taxon>
        <taxon>Pezizomycotina</taxon>
        <taxon>Sordariomycetes</taxon>
        <taxon>Hypocreomycetidae</taxon>
        <taxon>Hypocreales</taxon>
        <taxon>Clavicipitaceae</taxon>
        <taxon>Claviceps</taxon>
    </lineage>
</organism>
<feature type="compositionally biased region" description="Polar residues" evidence="1">
    <location>
        <begin position="376"/>
        <end position="399"/>
    </location>
</feature>
<dbReference type="PANTHER" id="PTHR42068">
    <property type="entry name" value="YALI0B18964P"/>
    <property type="match status" value="1"/>
</dbReference>
<feature type="region of interest" description="Disordered" evidence="1">
    <location>
        <begin position="841"/>
        <end position="933"/>
    </location>
</feature>
<feature type="region of interest" description="Disordered" evidence="1">
    <location>
        <begin position="1"/>
        <end position="28"/>
    </location>
</feature>
<evidence type="ECO:0000256" key="1">
    <source>
        <dbReference type="SAM" id="MobiDB-lite"/>
    </source>
</evidence>
<dbReference type="EMBL" id="SRPW01000439">
    <property type="protein sequence ID" value="KAG6014588.1"/>
    <property type="molecule type" value="Genomic_DNA"/>
</dbReference>
<feature type="compositionally biased region" description="Acidic residues" evidence="1">
    <location>
        <begin position="439"/>
        <end position="454"/>
    </location>
</feature>
<protein>
    <submittedName>
        <fullName evidence="2">Uncharacterized protein</fullName>
    </submittedName>
</protein>
<feature type="compositionally biased region" description="Low complexity" evidence="1">
    <location>
        <begin position="190"/>
        <end position="204"/>
    </location>
</feature>
<gene>
    <name evidence="2" type="ORF">E4U43_006368</name>
</gene>
<feature type="compositionally biased region" description="Polar residues" evidence="1">
    <location>
        <begin position="878"/>
        <end position="890"/>
    </location>
</feature>